<protein>
    <submittedName>
        <fullName evidence="3">Uncharacterized protein LOC113046713</fullName>
    </submittedName>
</protein>
<dbReference type="GeneID" id="113046713"/>
<dbReference type="RefSeq" id="XP_026063421.1">
    <property type="nucleotide sequence ID" value="XM_026207636.1"/>
</dbReference>
<keyword evidence="2" id="KW-1185">Reference proteome</keyword>
<proteinExistence type="predicted"/>
<dbReference type="Proteomes" id="UP000515129">
    <property type="component" value="Chromosome 28"/>
</dbReference>
<sequence length="220" mass="24631">MEVFKSRISGESSGGGADDQHSPGSHGRASGARGTLETLLFALQIKKEECKEKERNTDKRNQRAEKQISFQMEDFIQAAQNSISACDVQFSKLKDEVEKQQARISDWTILRDGLQTLVSVTHRNMAYRLLSVSSSELCLELLPCAAQRSLEPLCVSITMTTSDEFRLQDNGGNRVYAVFDPRDVPVSHSKKTNVVSGEAEASKTKHCCNTRRVYSIWRVQ</sequence>
<dbReference type="AlphaFoldDB" id="A0A6P6JU74"/>
<dbReference type="KEGG" id="caua:113046713"/>
<evidence type="ECO:0000313" key="2">
    <source>
        <dbReference type="Proteomes" id="UP000515129"/>
    </source>
</evidence>
<evidence type="ECO:0000313" key="3">
    <source>
        <dbReference type="RefSeq" id="XP_026063421.1"/>
    </source>
</evidence>
<gene>
    <name evidence="3" type="primary">LOC113046713</name>
</gene>
<accession>A0A6P6JU74</accession>
<reference evidence="3" key="1">
    <citation type="submission" date="2025-08" db="UniProtKB">
        <authorList>
            <consortium name="RefSeq"/>
        </authorList>
    </citation>
    <scope>IDENTIFICATION</scope>
    <source>
        <strain evidence="3">Wakin</strain>
        <tissue evidence="3">Muscle</tissue>
    </source>
</reference>
<evidence type="ECO:0000256" key="1">
    <source>
        <dbReference type="SAM" id="MobiDB-lite"/>
    </source>
</evidence>
<name>A0A6P6JU74_CARAU</name>
<dbReference type="OrthoDB" id="9893446at2759"/>
<organism evidence="2 3">
    <name type="scientific">Carassius auratus</name>
    <name type="common">Goldfish</name>
    <dbReference type="NCBI Taxonomy" id="7957"/>
    <lineage>
        <taxon>Eukaryota</taxon>
        <taxon>Metazoa</taxon>
        <taxon>Chordata</taxon>
        <taxon>Craniata</taxon>
        <taxon>Vertebrata</taxon>
        <taxon>Euteleostomi</taxon>
        <taxon>Actinopterygii</taxon>
        <taxon>Neopterygii</taxon>
        <taxon>Teleostei</taxon>
        <taxon>Ostariophysi</taxon>
        <taxon>Cypriniformes</taxon>
        <taxon>Cyprinidae</taxon>
        <taxon>Cyprininae</taxon>
        <taxon>Carassius</taxon>
    </lineage>
</organism>
<feature type="region of interest" description="Disordered" evidence="1">
    <location>
        <begin position="1"/>
        <end position="32"/>
    </location>
</feature>